<comment type="caution">
    <text evidence="3">The sequence shown here is derived from an EMBL/GenBank/DDBJ whole genome shotgun (WGS) entry which is preliminary data.</text>
</comment>
<dbReference type="Gene3D" id="1.20.140.150">
    <property type="match status" value="1"/>
</dbReference>
<feature type="transmembrane region" description="Helical" evidence="2">
    <location>
        <begin position="93"/>
        <end position="111"/>
    </location>
</feature>
<keyword evidence="2" id="KW-0472">Membrane</keyword>
<feature type="region of interest" description="Disordered" evidence="1">
    <location>
        <begin position="248"/>
        <end position="288"/>
    </location>
</feature>
<keyword evidence="2" id="KW-1133">Transmembrane helix</keyword>
<dbReference type="Proteomes" id="UP000663881">
    <property type="component" value="Unassembled WGS sequence"/>
</dbReference>
<proteinExistence type="predicted"/>
<evidence type="ECO:0000313" key="3">
    <source>
        <dbReference type="EMBL" id="CAF0896814.1"/>
    </source>
</evidence>
<dbReference type="Proteomes" id="UP000663891">
    <property type="component" value="Unassembled WGS sequence"/>
</dbReference>
<reference evidence="3" key="1">
    <citation type="submission" date="2021-02" db="EMBL/GenBank/DDBJ databases">
        <authorList>
            <person name="Nowell W R."/>
        </authorList>
    </citation>
    <scope>NUCLEOTIDE SEQUENCE</scope>
</reference>
<protein>
    <submittedName>
        <fullName evidence="3">Uncharacterized protein</fullName>
    </submittedName>
</protein>
<feature type="transmembrane region" description="Helical" evidence="2">
    <location>
        <begin position="12"/>
        <end position="34"/>
    </location>
</feature>
<feature type="transmembrane region" description="Helical" evidence="2">
    <location>
        <begin position="158"/>
        <end position="182"/>
    </location>
</feature>
<evidence type="ECO:0000313" key="5">
    <source>
        <dbReference type="Proteomes" id="UP000663891"/>
    </source>
</evidence>
<dbReference type="EMBL" id="CAJOAY010000030">
    <property type="protein sequence ID" value="CAF3497305.1"/>
    <property type="molecule type" value="Genomic_DNA"/>
</dbReference>
<accession>A0A813ZAT9</accession>
<evidence type="ECO:0000256" key="2">
    <source>
        <dbReference type="SAM" id="Phobius"/>
    </source>
</evidence>
<name>A0A813ZAT9_9BILA</name>
<gene>
    <name evidence="4" type="ORF">OKA104_LOCUS1290</name>
    <name evidence="3" type="ORF">VCS650_LOCUS9082</name>
</gene>
<evidence type="ECO:0000256" key="1">
    <source>
        <dbReference type="SAM" id="MobiDB-lite"/>
    </source>
</evidence>
<dbReference type="EMBL" id="CAJNON010000062">
    <property type="protein sequence ID" value="CAF0896814.1"/>
    <property type="molecule type" value="Genomic_DNA"/>
</dbReference>
<feature type="compositionally biased region" description="Low complexity" evidence="1">
    <location>
        <begin position="249"/>
        <end position="260"/>
    </location>
</feature>
<feature type="compositionally biased region" description="Low complexity" evidence="1">
    <location>
        <begin position="267"/>
        <end position="276"/>
    </location>
</feature>
<feature type="transmembrane region" description="Helical" evidence="2">
    <location>
        <begin position="118"/>
        <end position="138"/>
    </location>
</feature>
<sequence length="347" mass="38900">MVLFPKSGFGRFLLGVIVIGTISYMTLNLVSFAGTPWITYSDVPIHFGLWRVCDISAPGLCNQWSNKNYSSNNTRVTFGSKPGFITSVQPLEIISLIFYVIAAVLIILGILNLDGMPYYIMFIAAAILLFICITFLSATLGVMSVQGRRGHILARLDWAWWNGLVGLIMTIITFLALIILVLDMRYSAVNKGASKNQRSGKQQNLWSGPIPSAYPMSGGGSPQVLGINAIVNQPYNYAPYHAPAPPQYHPQENYSQYQHPSSPPPQHNYQPQYSQSDQHHYNNYDPMAAYGGQSPAEQYFNTQQAAPIISALARQYVFDIHDAQYRDELLNPYRQYAHDPYIINNYL</sequence>
<dbReference type="OrthoDB" id="10031586at2759"/>
<organism evidence="3 5">
    <name type="scientific">Adineta steineri</name>
    <dbReference type="NCBI Taxonomy" id="433720"/>
    <lineage>
        <taxon>Eukaryota</taxon>
        <taxon>Metazoa</taxon>
        <taxon>Spiralia</taxon>
        <taxon>Gnathifera</taxon>
        <taxon>Rotifera</taxon>
        <taxon>Eurotatoria</taxon>
        <taxon>Bdelloidea</taxon>
        <taxon>Adinetida</taxon>
        <taxon>Adinetidae</taxon>
        <taxon>Adineta</taxon>
    </lineage>
</organism>
<evidence type="ECO:0000313" key="4">
    <source>
        <dbReference type="EMBL" id="CAF3497305.1"/>
    </source>
</evidence>
<keyword evidence="2" id="KW-0812">Transmembrane</keyword>
<dbReference type="AlphaFoldDB" id="A0A813ZAT9"/>